<evidence type="ECO:0000313" key="3">
    <source>
        <dbReference type="Proteomes" id="UP000682733"/>
    </source>
</evidence>
<evidence type="ECO:0000313" key="2">
    <source>
        <dbReference type="EMBL" id="CAF4516791.1"/>
    </source>
</evidence>
<accession>A0A8S2XSX2</accession>
<dbReference type="EMBL" id="CAJOBA010100029">
    <property type="protein sequence ID" value="CAF4516791.1"/>
    <property type="molecule type" value="Genomic_DNA"/>
</dbReference>
<evidence type="ECO:0000313" key="1">
    <source>
        <dbReference type="EMBL" id="CAF1659939.1"/>
    </source>
</evidence>
<protein>
    <submittedName>
        <fullName evidence="2">Uncharacterized protein</fullName>
    </submittedName>
</protein>
<comment type="caution">
    <text evidence="2">The sequence shown here is derived from an EMBL/GenBank/DDBJ whole genome shotgun (WGS) entry which is preliminary data.</text>
</comment>
<dbReference type="Proteomes" id="UP000682733">
    <property type="component" value="Unassembled WGS sequence"/>
</dbReference>
<organism evidence="2 3">
    <name type="scientific">Didymodactylos carnosus</name>
    <dbReference type="NCBI Taxonomy" id="1234261"/>
    <lineage>
        <taxon>Eukaryota</taxon>
        <taxon>Metazoa</taxon>
        <taxon>Spiralia</taxon>
        <taxon>Gnathifera</taxon>
        <taxon>Rotifera</taxon>
        <taxon>Eurotatoria</taxon>
        <taxon>Bdelloidea</taxon>
        <taxon>Philodinida</taxon>
        <taxon>Philodinidae</taxon>
        <taxon>Didymodactylos</taxon>
    </lineage>
</organism>
<gene>
    <name evidence="1" type="ORF">OVA965_LOCUS45239</name>
    <name evidence="2" type="ORF">TMI583_LOCUS48558</name>
</gene>
<reference evidence="2" key="1">
    <citation type="submission" date="2021-02" db="EMBL/GenBank/DDBJ databases">
        <authorList>
            <person name="Nowell W R."/>
        </authorList>
    </citation>
    <scope>NUCLEOTIDE SEQUENCE</scope>
</reference>
<sequence>MSVQREKIVLIVSGTYGRELVPCLHDLTQLNCIYVYCADNAHNEEWSKNYTN</sequence>
<dbReference type="Proteomes" id="UP000677228">
    <property type="component" value="Unassembled WGS sequence"/>
</dbReference>
<proteinExistence type="predicted"/>
<name>A0A8S2XSX2_9BILA</name>
<feature type="non-terminal residue" evidence="2">
    <location>
        <position position="52"/>
    </location>
</feature>
<dbReference type="EMBL" id="CAJNOK010069691">
    <property type="protein sequence ID" value="CAF1659939.1"/>
    <property type="molecule type" value="Genomic_DNA"/>
</dbReference>
<dbReference type="AlphaFoldDB" id="A0A8S2XSX2"/>